<evidence type="ECO:0000313" key="3">
    <source>
        <dbReference type="Proteomes" id="UP000799776"/>
    </source>
</evidence>
<sequence>MRHFRALLALLRTDNDTTEPIEEGYEEVSIYEDETTRANAIDAAEVVWEVAKDTYEKQLREHVESTAEELCKGAKVAAVAAATSTATGFSFAYDSLSRAVIDGFKRTRLRSINDQTRAGLRRYKLKERAPADIDSEGVAGPLATVSPDSISHGVLLGNGSWSSSERILTDIRNPNDGAAGLASVGLESTPPGAQSQEDEGVNLQSSSNLHNQPLPQHGYSAQSSNDDNVNLVSYFELGHDSDSNDAGAEAIPFKTRTGSKQAEDNSLHLSVAGKVDLLLLEAADSARGMLDKAYERNDSGDS</sequence>
<reference evidence="2" key="1">
    <citation type="journal article" date="2020" name="Stud. Mycol.">
        <title>101 Dothideomycetes genomes: a test case for predicting lifestyles and emergence of pathogens.</title>
        <authorList>
            <person name="Haridas S."/>
            <person name="Albert R."/>
            <person name="Binder M."/>
            <person name="Bloem J."/>
            <person name="Labutti K."/>
            <person name="Salamov A."/>
            <person name="Andreopoulos B."/>
            <person name="Baker S."/>
            <person name="Barry K."/>
            <person name="Bills G."/>
            <person name="Bluhm B."/>
            <person name="Cannon C."/>
            <person name="Castanera R."/>
            <person name="Culley D."/>
            <person name="Daum C."/>
            <person name="Ezra D."/>
            <person name="Gonzalez J."/>
            <person name="Henrissat B."/>
            <person name="Kuo A."/>
            <person name="Liang C."/>
            <person name="Lipzen A."/>
            <person name="Lutzoni F."/>
            <person name="Magnuson J."/>
            <person name="Mondo S."/>
            <person name="Nolan M."/>
            <person name="Ohm R."/>
            <person name="Pangilinan J."/>
            <person name="Park H.-J."/>
            <person name="Ramirez L."/>
            <person name="Alfaro M."/>
            <person name="Sun H."/>
            <person name="Tritt A."/>
            <person name="Yoshinaga Y."/>
            <person name="Zwiers L.-H."/>
            <person name="Turgeon B."/>
            <person name="Goodwin S."/>
            <person name="Spatafora J."/>
            <person name="Crous P."/>
            <person name="Grigoriev I."/>
        </authorList>
    </citation>
    <scope>NUCLEOTIDE SEQUENCE</scope>
    <source>
        <strain evidence="2">CBS 121410</strain>
    </source>
</reference>
<dbReference type="Proteomes" id="UP000799776">
    <property type="component" value="Unassembled WGS sequence"/>
</dbReference>
<organism evidence="2 3">
    <name type="scientific">Saccharata proteae CBS 121410</name>
    <dbReference type="NCBI Taxonomy" id="1314787"/>
    <lineage>
        <taxon>Eukaryota</taxon>
        <taxon>Fungi</taxon>
        <taxon>Dikarya</taxon>
        <taxon>Ascomycota</taxon>
        <taxon>Pezizomycotina</taxon>
        <taxon>Dothideomycetes</taxon>
        <taxon>Dothideomycetes incertae sedis</taxon>
        <taxon>Botryosphaeriales</taxon>
        <taxon>Saccharataceae</taxon>
        <taxon>Saccharata</taxon>
    </lineage>
</organism>
<accession>A0A9P4LWK5</accession>
<gene>
    <name evidence="2" type="ORF">K490DRAFT_66377</name>
</gene>
<dbReference type="EMBL" id="ML978723">
    <property type="protein sequence ID" value="KAF2086594.1"/>
    <property type="molecule type" value="Genomic_DNA"/>
</dbReference>
<protein>
    <submittedName>
        <fullName evidence="2">Uncharacterized protein</fullName>
    </submittedName>
</protein>
<feature type="region of interest" description="Disordered" evidence="1">
    <location>
        <begin position="179"/>
        <end position="225"/>
    </location>
</feature>
<keyword evidence="3" id="KW-1185">Reference proteome</keyword>
<comment type="caution">
    <text evidence="2">The sequence shown here is derived from an EMBL/GenBank/DDBJ whole genome shotgun (WGS) entry which is preliminary data.</text>
</comment>
<evidence type="ECO:0000313" key="2">
    <source>
        <dbReference type="EMBL" id="KAF2086594.1"/>
    </source>
</evidence>
<evidence type="ECO:0000256" key="1">
    <source>
        <dbReference type="SAM" id="MobiDB-lite"/>
    </source>
</evidence>
<name>A0A9P4LWK5_9PEZI</name>
<feature type="compositionally biased region" description="Polar residues" evidence="1">
    <location>
        <begin position="202"/>
        <end position="225"/>
    </location>
</feature>
<dbReference type="AlphaFoldDB" id="A0A9P4LWK5"/>
<proteinExistence type="predicted"/>